<evidence type="ECO:0000259" key="8">
    <source>
        <dbReference type="Pfam" id="PF11967"/>
    </source>
</evidence>
<feature type="domain" description="DNA replication/recombination mediator RecO N-terminal" evidence="8">
    <location>
        <begin position="1"/>
        <end position="78"/>
    </location>
</feature>
<evidence type="ECO:0000256" key="4">
    <source>
        <dbReference type="ARBA" id="ARBA00023172"/>
    </source>
</evidence>
<dbReference type="GO" id="GO:0006302">
    <property type="term" value="P:double-strand break repair"/>
    <property type="evidence" value="ECO:0007669"/>
    <property type="project" value="TreeGrafter"/>
</dbReference>
<dbReference type="InterPro" id="IPR022572">
    <property type="entry name" value="DNA_rep/recomb_RecO_N"/>
</dbReference>
<dbReference type="GO" id="GO:0043590">
    <property type="term" value="C:bacterial nucleoid"/>
    <property type="evidence" value="ECO:0007669"/>
    <property type="project" value="TreeGrafter"/>
</dbReference>
<dbReference type="InterPro" id="IPR037278">
    <property type="entry name" value="ARFGAP/RecO"/>
</dbReference>
<dbReference type="InterPro" id="IPR012340">
    <property type="entry name" value="NA-bd_OB-fold"/>
</dbReference>
<evidence type="ECO:0000313" key="10">
    <source>
        <dbReference type="Proteomes" id="UP000254060"/>
    </source>
</evidence>
<dbReference type="SMR" id="A0A377FSM7"/>
<dbReference type="Pfam" id="PF02565">
    <property type="entry name" value="RecO_C"/>
    <property type="match status" value="1"/>
</dbReference>
<dbReference type="PANTHER" id="PTHR33991">
    <property type="entry name" value="DNA REPAIR PROTEIN RECO"/>
    <property type="match status" value="1"/>
</dbReference>
<evidence type="ECO:0000256" key="5">
    <source>
        <dbReference type="ARBA" id="ARBA00023204"/>
    </source>
</evidence>
<comment type="function">
    <text evidence="7">Involved in DNA repair and RecF pathway recombination.</text>
</comment>
<dbReference type="NCBIfam" id="TIGR00613">
    <property type="entry name" value="reco"/>
    <property type="match status" value="1"/>
</dbReference>
<dbReference type="SUPFAM" id="SSF57863">
    <property type="entry name" value="ArfGap/RecO-like zinc finger"/>
    <property type="match status" value="1"/>
</dbReference>
<evidence type="ECO:0000256" key="7">
    <source>
        <dbReference type="HAMAP-Rule" id="MF_00201"/>
    </source>
</evidence>
<dbReference type="GO" id="GO:0006310">
    <property type="term" value="P:DNA recombination"/>
    <property type="evidence" value="ECO:0007669"/>
    <property type="project" value="UniProtKB-UniRule"/>
</dbReference>
<dbReference type="InterPro" id="IPR003717">
    <property type="entry name" value="RecO"/>
</dbReference>
<evidence type="ECO:0000256" key="6">
    <source>
        <dbReference type="ARBA" id="ARBA00033409"/>
    </source>
</evidence>
<dbReference type="HAMAP" id="MF_00201">
    <property type="entry name" value="RecO"/>
    <property type="match status" value="1"/>
</dbReference>
<evidence type="ECO:0000256" key="2">
    <source>
        <dbReference type="ARBA" id="ARBA00021310"/>
    </source>
</evidence>
<dbReference type="Gene3D" id="2.40.50.140">
    <property type="entry name" value="Nucleic acid-binding proteins"/>
    <property type="match status" value="1"/>
</dbReference>
<dbReference type="OrthoDB" id="9797083at2"/>
<sequence length="249" mass="28281">MLQKVTGIVVRTVNYGESNKVVTLFTEELGKVAVMARGAKKPGSRLHASSQPFVEAVYIFPASRGLGQLKSSDVITSYPEVRKDVDRMAYAMYLLELVDRTVEDRVPNRALYRVLNDALQALNAGMDPDVITHHFELRILHLLGVAPVLTGCIRCNDVTDPMYFSVTAGGFLCSRHNEEGSIRMSERLAKLLYWMSRHELSEFTNVPLTKETRLLLRQLFDAYMDSYSGLRLKTKRVLEQMQRLHLNDD</sequence>
<dbReference type="RefSeq" id="WP_029334749.1">
    <property type="nucleotide sequence ID" value="NZ_UGGP01000001.1"/>
</dbReference>
<dbReference type="Pfam" id="PF11967">
    <property type="entry name" value="RecO_N"/>
    <property type="match status" value="1"/>
</dbReference>
<dbReference type="Proteomes" id="UP000254060">
    <property type="component" value="Unassembled WGS sequence"/>
</dbReference>
<dbReference type="InterPro" id="IPR042242">
    <property type="entry name" value="RecO_C"/>
</dbReference>
<name>A0A377FSM7_9BACL</name>
<dbReference type="Gene3D" id="1.20.1440.120">
    <property type="entry name" value="Recombination protein O, C-terminal domain"/>
    <property type="match status" value="1"/>
</dbReference>
<keyword evidence="3 7" id="KW-0227">DNA damage</keyword>
<organism evidence="9 10">
    <name type="scientific">Exiguobacterium aurantiacum</name>
    <dbReference type="NCBI Taxonomy" id="33987"/>
    <lineage>
        <taxon>Bacteria</taxon>
        <taxon>Bacillati</taxon>
        <taxon>Bacillota</taxon>
        <taxon>Bacilli</taxon>
        <taxon>Bacillales</taxon>
        <taxon>Bacillales Family XII. Incertae Sedis</taxon>
        <taxon>Exiguobacterium</taxon>
    </lineage>
</organism>
<dbReference type="PANTHER" id="PTHR33991:SF1">
    <property type="entry name" value="DNA REPAIR PROTEIN RECO"/>
    <property type="match status" value="1"/>
</dbReference>
<reference evidence="9 10" key="1">
    <citation type="submission" date="2018-06" db="EMBL/GenBank/DDBJ databases">
        <authorList>
            <consortium name="Pathogen Informatics"/>
            <person name="Doyle S."/>
        </authorList>
    </citation>
    <scope>NUCLEOTIDE SEQUENCE [LARGE SCALE GENOMIC DNA]</scope>
    <source>
        <strain evidence="9 10">NCTC13163</strain>
    </source>
</reference>
<dbReference type="STRING" id="1397694.GCA_000702585_01675"/>
<comment type="similarity">
    <text evidence="1 7">Belongs to the RecO family.</text>
</comment>
<keyword evidence="4 7" id="KW-0233">DNA recombination</keyword>
<gene>
    <name evidence="7 9" type="primary">recO</name>
    <name evidence="9" type="ORF">NCTC13163_01170</name>
</gene>
<dbReference type="SUPFAM" id="SSF50249">
    <property type="entry name" value="Nucleic acid-binding proteins"/>
    <property type="match status" value="1"/>
</dbReference>
<evidence type="ECO:0000313" key="9">
    <source>
        <dbReference type="EMBL" id="STO07812.1"/>
    </source>
</evidence>
<dbReference type="AlphaFoldDB" id="A0A377FSM7"/>
<proteinExistence type="inferred from homology"/>
<evidence type="ECO:0000256" key="1">
    <source>
        <dbReference type="ARBA" id="ARBA00007452"/>
    </source>
</evidence>
<dbReference type="EMBL" id="UGGP01000001">
    <property type="protein sequence ID" value="STO07812.1"/>
    <property type="molecule type" value="Genomic_DNA"/>
</dbReference>
<accession>A0A377FSM7</accession>
<protein>
    <recommendedName>
        <fullName evidence="2 7">DNA repair protein RecO</fullName>
    </recommendedName>
    <alternativeName>
        <fullName evidence="6 7">Recombination protein O</fullName>
    </alternativeName>
</protein>
<keyword evidence="5 7" id="KW-0234">DNA repair</keyword>
<evidence type="ECO:0000256" key="3">
    <source>
        <dbReference type="ARBA" id="ARBA00022763"/>
    </source>
</evidence>